<dbReference type="InterPro" id="IPR049504">
    <property type="entry name" value="O-antigen_lig"/>
</dbReference>
<dbReference type="EMBL" id="CP093366">
    <property type="protein sequence ID" value="UQS81839.1"/>
    <property type="molecule type" value="Genomic_DNA"/>
</dbReference>
<keyword evidence="1" id="KW-1133">Transmembrane helix</keyword>
<feature type="transmembrane region" description="Helical" evidence="1">
    <location>
        <begin position="406"/>
        <end position="425"/>
    </location>
</feature>
<feature type="transmembrane region" description="Helical" evidence="1">
    <location>
        <begin position="96"/>
        <end position="113"/>
    </location>
</feature>
<keyword evidence="3" id="KW-1185">Reference proteome</keyword>
<name>A0ABY4P889_9LACO</name>
<organism evidence="2 3">
    <name type="scientific">Bombilactobacillus folatiphilus</name>
    <dbReference type="NCBI Taxonomy" id="2923362"/>
    <lineage>
        <taxon>Bacteria</taxon>
        <taxon>Bacillati</taxon>
        <taxon>Bacillota</taxon>
        <taxon>Bacilli</taxon>
        <taxon>Lactobacillales</taxon>
        <taxon>Lactobacillaceae</taxon>
        <taxon>Bombilactobacillus</taxon>
    </lineage>
</organism>
<keyword evidence="2" id="KW-0436">Ligase</keyword>
<feature type="transmembrane region" description="Helical" evidence="1">
    <location>
        <begin position="366"/>
        <end position="394"/>
    </location>
</feature>
<feature type="transmembrane region" description="Helical" evidence="1">
    <location>
        <begin position="243"/>
        <end position="262"/>
    </location>
</feature>
<sequence>MLYILVQPLLDVVTGWQVKLMPHFGLTIGVVIRAIVLVLIVFFIYLAARQRANWFDHLVPWYLGLLFLLVLVNLLISKLTKPNFSLFTEIAGSFKSVHYLLILLGMYYAFVNLTSEQIKRAIPAVIYWAQMMINVVMLIAAVTKTAFLTYPQGKLGQSGWFNAGNELGAILAITFPLVLLYAIQRSRQKGNYWAWLGVILGINSVIMVGTKSCFYGMLIALMAALVYEVVMLFLHTKPKNRKANALSTCLLVLLLGGVFAVYPQSPVHNNSAIQNRIIRENQKNKKKILKEKKRQKHMDHYEKFLLQNKELSNPLVAKLLSGRTNYFRLNSEQYAKAPLSQKLFGMGYGGNYLKVPRTVEMDWVDFFFQFGLLGFVITIVPLIGLILYLLYQFCRHFLQTKIQDNLLYFVSFGLGIFMSILSGHVLNAPGVSLYFGLVGAYLIFLLQDKPRGQRQLNTETISFV</sequence>
<reference evidence="2" key="1">
    <citation type="journal article" date="2022" name="Int. J. Syst. Evol. Microbiol.">
        <title>Apilactobacillus apisilvae sp. nov., Nicolia spurrieriana gen. nov. sp. nov., Bombilactobacillus folatiphilus sp. nov. and Bombilactobacillus thymidiniphilus sp. nov., four new lactic acid bacterial isolates from stingless bees Tetragonula carbonaria and Austroplebeia australis.</title>
        <authorList>
            <person name="Oliphant S.A."/>
            <person name="Watson-Haigh N.S."/>
            <person name="Sumby K.M."/>
            <person name="Gardner J."/>
            <person name="Groom S."/>
            <person name="Jiranek V."/>
        </authorList>
    </citation>
    <scope>NUCLEOTIDE SEQUENCE</scope>
    <source>
        <strain evidence="2">SG4_D2</strain>
    </source>
</reference>
<keyword evidence="1" id="KW-0812">Transmembrane</keyword>
<feature type="transmembrane region" description="Helical" evidence="1">
    <location>
        <begin position="431"/>
        <end position="447"/>
    </location>
</feature>
<dbReference type="RefSeq" id="WP_249514107.1">
    <property type="nucleotide sequence ID" value="NZ_CP093366.1"/>
</dbReference>
<feature type="transmembrane region" description="Helical" evidence="1">
    <location>
        <begin position="58"/>
        <end position="76"/>
    </location>
</feature>
<feature type="transmembrane region" description="Helical" evidence="1">
    <location>
        <begin position="20"/>
        <end position="46"/>
    </location>
</feature>
<feature type="transmembrane region" description="Helical" evidence="1">
    <location>
        <begin position="125"/>
        <end position="147"/>
    </location>
</feature>
<feature type="transmembrane region" description="Helical" evidence="1">
    <location>
        <begin position="167"/>
        <end position="183"/>
    </location>
</feature>
<accession>A0ABY4P889</accession>
<gene>
    <name evidence="2" type="ORF">MOO45_06465</name>
</gene>
<feature type="transmembrane region" description="Helical" evidence="1">
    <location>
        <begin position="190"/>
        <end position="208"/>
    </location>
</feature>
<evidence type="ECO:0000313" key="3">
    <source>
        <dbReference type="Proteomes" id="UP000831495"/>
    </source>
</evidence>
<protein>
    <submittedName>
        <fullName evidence="2">O-antigen ligase family protein</fullName>
    </submittedName>
</protein>
<dbReference type="GO" id="GO:0016874">
    <property type="term" value="F:ligase activity"/>
    <property type="evidence" value="ECO:0007669"/>
    <property type="project" value="UniProtKB-KW"/>
</dbReference>
<dbReference type="Proteomes" id="UP000831495">
    <property type="component" value="Chromosome"/>
</dbReference>
<feature type="transmembrane region" description="Helical" evidence="1">
    <location>
        <begin position="214"/>
        <end position="234"/>
    </location>
</feature>
<dbReference type="Pfam" id="PF13425">
    <property type="entry name" value="O-antigen_lig"/>
    <property type="match status" value="1"/>
</dbReference>
<keyword evidence="1" id="KW-0472">Membrane</keyword>
<evidence type="ECO:0000313" key="2">
    <source>
        <dbReference type="EMBL" id="UQS81839.1"/>
    </source>
</evidence>
<evidence type="ECO:0000256" key="1">
    <source>
        <dbReference type="SAM" id="Phobius"/>
    </source>
</evidence>
<proteinExistence type="predicted"/>